<dbReference type="Pfam" id="PF07980">
    <property type="entry name" value="SusD_RagB"/>
    <property type="match status" value="1"/>
</dbReference>
<keyword evidence="4" id="KW-0472">Membrane</keyword>
<dbReference type="AlphaFoldDB" id="A0A327T5M8"/>
<evidence type="ECO:0000313" key="8">
    <source>
        <dbReference type="EMBL" id="RAJ35374.1"/>
    </source>
</evidence>
<comment type="subcellular location">
    <subcellularLocation>
        <location evidence="1">Cell outer membrane</location>
    </subcellularLocation>
</comment>
<dbReference type="SUPFAM" id="SSF48452">
    <property type="entry name" value="TPR-like"/>
    <property type="match status" value="1"/>
</dbReference>
<proteinExistence type="inferred from homology"/>
<feature type="domain" description="RagB/SusD" evidence="6">
    <location>
        <begin position="360"/>
        <end position="476"/>
    </location>
</feature>
<dbReference type="Gene3D" id="1.25.40.390">
    <property type="match status" value="1"/>
</dbReference>
<organism evidence="8 9">
    <name type="scientific">Pedobacter cryoconitis</name>
    <dbReference type="NCBI Taxonomy" id="188932"/>
    <lineage>
        <taxon>Bacteria</taxon>
        <taxon>Pseudomonadati</taxon>
        <taxon>Bacteroidota</taxon>
        <taxon>Sphingobacteriia</taxon>
        <taxon>Sphingobacteriales</taxon>
        <taxon>Sphingobacteriaceae</taxon>
        <taxon>Pedobacter</taxon>
    </lineage>
</organism>
<dbReference type="PROSITE" id="PS51257">
    <property type="entry name" value="PROKAR_LIPOPROTEIN"/>
    <property type="match status" value="1"/>
</dbReference>
<evidence type="ECO:0000256" key="1">
    <source>
        <dbReference type="ARBA" id="ARBA00004442"/>
    </source>
</evidence>
<dbReference type="GO" id="GO:0009279">
    <property type="term" value="C:cell outer membrane"/>
    <property type="evidence" value="ECO:0007669"/>
    <property type="project" value="UniProtKB-SubCell"/>
</dbReference>
<evidence type="ECO:0000259" key="7">
    <source>
        <dbReference type="Pfam" id="PF14322"/>
    </source>
</evidence>
<evidence type="ECO:0000313" key="9">
    <source>
        <dbReference type="Proteomes" id="UP000249754"/>
    </source>
</evidence>
<dbReference type="OrthoDB" id="618454at2"/>
<gene>
    <name evidence="8" type="ORF">LY11_00617</name>
</gene>
<keyword evidence="3" id="KW-0732">Signal</keyword>
<dbReference type="CDD" id="cd08977">
    <property type="entry name" value="SusD"/>
    <property type="match status" value="1"/>
</dbReference>
<sequence length="513" mass="56431">MKRYITYTAGISIVLSLFSSCKKFVETDPRGQFTQEGYYRNQAEVFNGLVAAYDPLGFQGGDYVSKITAMNAGSDDNLAGGGGSSDFTPLQAISNYSLIPANGPQDALWKGGFLGVYRVNILLSKIDAATMPDDIRARYKAELKALRAYYYFDLVRLFKNIPLMLTPVEPDQAYNVLQVAPEAVYVQIEKDLKEAIAEEKLPNLVPLKTEAGRITKGIAHALLGKVYLYEKKYTESAAELALVNGVPGELNAVYGYKLLDDFASLWKATNKFNTESILEISHTSKGNGAWSCIECTEGNLLSIMLAPRAYSTLLPGAPDYISGYGAIIVTKNFFDFIHLDPRNKASVANLDSLKKAGIAKYDNSYENTGFFVEKFAGRASDRSTGGGNAELNYPQNTYEIRLADTYLMEAEAIVLGGGNLSRARALIAAVRNRAYKDGKDHAIDATLENIITERRAELAFEGQRWFDLIRWGKAATVLASKGFIAGKHEILPIPLKELENTKLVQSKEWGGTK</sequence>
<dbReference type="Pfam" id="PF14322">
    <property type="entry name" value="SusD-like_3"/>
    <property type="match status" value="1"/>
</dbReference>
<keyword evidence="5" id="KW-0998">Cell outer membrane</keyword>
<comment type="caution">
    <text evidence="8">The sequence shown here is derived from an EMBL/GenBank/DDBJ whole genome shotgun (WGS) entry which is preliminary data.</text>
</comment>
<evidence type="ECO:0000256" key="4">
    <source>
        <dbReference type="ARBA" id="ARBA00023136"/>
    </source>
</evidence>
<name>A0A327T5M8_9SPHI</name>
<evidence type="ECO:0000259" key="6">
    <source>
        <dbReference type="Pfam" id="PF07980"/>
    </source>
</evidence>
<feature type="domain" description="SusD-like N-terminal" evidence="7">
    <location>
        <begin position="102"/>
        <end position="228"/>
    </location>
</feature>
<comment type="similarity">
    <text evidence="2">Belongs to the SusD family.</text>
</comment>
<dbReference type="InterPro" id="IPR033985">
    <property type="entry name" value="SusD-like_N"/>
</dbReference>
<protein>
    <submittedName>
        <fullName evidence="8">Putative outer membrane starch-binding protein</fullName>
    </submittedName>
</protein>
<dbReference type="EMBL" id="QLLR01000002">
    <property type="protein sequence ID" value="RAJ35374.1"/>
    <property type="molecule type" value="Genomic_DNA"/>
</dbReference>
<evidence type="ECO:0000256" key="3">
    <source>
        <dbReference type="ARBA" id="ARBA00022729"/>
    </source>
</evidence>
<accession>A0A327T5M8</accession>
<dbReference type="Proteomes" id="UP000249754">
    <property type="component" value="Unassembled WGS sequence"/>
</dbReference>
<evidence type="ECO:0000256" key="5">
    <source>
        <dbReference type="ARBA" id="ARBA00023237"/>
    </source>
</evidence>
<dbReference type="InterPro" id="IPR011990">
    <property type="entry name" value="TPR-like_helical_dom_sf"/>
</dbReference>
<reference evidence="8 9" key="1">
    <citation type="submission" date="2018-06" db="EMBL/GenBank/DDBJ databases">
        <title>Genomic Encyclopedia of Archaeal and Bacterial Type Strains, Phase II (KMG-II): from individual species to whole genera.</title>
        <authorList>
            <person name="Goeker M."/>
        </authorList>
    </citation>
    <scope>NUCLEOTIDE SEQUENCE [LARGE SCALE GENOMIC DNA]</scope>
    <source>
        <strain evidence="8 9">DSM 14825</strain>
    </source>
</reference>
<evidence type="ECO:0000256" key="2">
    <source>
        <dbReference type="ARBA" id="ARBA00006275"/>
    </source>
</evidence>
<dbReference type="InterPro" id="IPR012944">
    <property type="entry name" value="SusD_RagB_dom"/>
</dbReference>
<dbReference type="RefSeq" id="WP_111632628.1">
    <property type="nucleotide sequence ID" value="NZ_QLLR01000002.1"/>
</dbReference>